<organism evidence="2 3">
    <name type="scientific">Abrus precatorius</name>
    <name type="common">Indian licorice</name>
    <name type="synonym">Glycine abrus</name>
    <dbReference type="NCBI Taxonomy" id="3816"/>
    <lineage>
        <taxon>Eukaryota</taxon>
        <taxon>Viridiplantae</taxon>
        <taxon>Streptophyta</taxon>
        <taxon>Embryophyta</taxon>
        <taxon>Tracheophyta</taxon>
        <taxon>Spermatophyta</taxon>
        <taxon>Magnoliopsida</taxon>
        <taxon>eudicotyledons</taxon>
        <taxon>Gunneridae</taxon>
        <taxon>Pentapetalae</taxon>
        <taxon>rosids</taxon>
        <taxon>fabids</taxon>
        <taxon>Fabales</taxon>
        <taxon>Fabaceae</taxon>
        <taxon>Papilionoideae</taxon>
        <taxon>50 kb inversion clade</taxon>
        <taxon>NPAAA clade</taxon>
        <taxon>indigoferoid/millettioid clade</taxon>
        <taxon>Abreae</taxon>
        <taxon>Abrus</taxon>
    </lineage>
</organism>
<evidence type="ECO:0000313" key="3">
    <source>
        <dbReference type="RefSeq" id="XP_027337074.1"/>
    </source>
</evidence>
<dbReference type="InterPro" id="IPR018289">
    <property type="entry name" value="MULE_transposase_dom"/>
</dbReference>
<evidence type="ECO:0000259" key="1">
    <source>
        <dbReference type="Pfam" id="PF10551"/>
    </source>
</evidence>
<protein>
    <submittedName>
        <fullName evidence="3">Uncharacterized protein LOC113850717</fullName>
    </submittedName>
</protein>
<dbReference type="PANTHER" id="PTHR31973:SF195">
    <property type="entry name" value="MUDR FAMILY TRANSPOSASE"/>
    <property type="match status" value="1"/>
</dbReference>
<dbReference type="AlphaFoldDB" id="A0A8B8K0T4"/>
<keyword evidence="2" id="KW-1185">Reference proteome</keyword>
<evidence type="ECO:0000313" key="2">
    <source>
        <dbReference type="Proteomes" id="UP000694853"/>
    </source>
</evidence>
<dbReference type="GeneID" id="113850717"/>
<dbReference type="PANTHER" id="PTHR31973">
    <property type="entry name" value="POLYPROTEIN, PUTATIVE-RELATED"/>
    <property type="match status" value="1"/>
</dbReference>
<gene>
    <name evidence="3" type="primary">LOC113850717</name>
</gene>
<dbReference type="Pfam" id="PF10551">
    <property type="entry name" value="MULE"/>
    <property type="match status" value="1"/>
</dbReference>
<dbReference type="OrthoDB" id="1428231at2759"/>
<dbReference type="Proteomes" id="UP000694853">
    <property type="component" value="Unplaced"/>
</dbReference>
<proteinExistence type="predicted"/>
<accession>A0A8B8K0T4</accession>
<reference evidence="3" key="2">
    <citation type="submission" date="2025-08" db="UniProtKB">
        <authorList>
            <consortium name="RefSeq"/>
        </authorList>
    </citation>
    <scope>IDENTIFICATION</scope>
    <source>
        <tissue evidence="3">Young leaves</tissue>
    </source>
</reference>
<dbReference type="KEGG" id="aprc:113850717"/>
<reference evidence="2" key="1">
    <citation type="journal article" date="2019" name="Toxins">
        <title>Detection of Abrin-Like and Prepropulchellin-Like Toxin Genes and Transcripts Using Whole Genome Sequencing and Full-Length Transcript Sequencing of Abrus precatorius.</title>
        <authorList>
            <person name="Hovde B.T."/>
            <person name="Daligault H.E."/>
            <person name="Hanschen E.R."/>
            <person name="Kunde Y.A."/>
            <person name="Johnson M.B."/>
            <person name="Starkenburg S.R."/>
            <person name="Johnson S.L."/>
        </authorList>
    </citation>
    <scope>NUCLEOTIDE SEQUENCE [LARGE SCALE GENOMIC DNA]</scope>
</reference>
<feature type="domain" description="MULE transposase" evidence="1">
    <location>
        <begin position="100"/>
        <end position="197"/>
    </location>
</feature>
<name>A0A8B8K0T4_ABRPR</name>
<dbReference type="RefSeq" id="XP_027337074.1">
    <property type="nucleotide sequence ID" value="XM_027481273.1"/>
</dbReference>
<sequence length="448" mass="52356">MRARISQDHSKLNADTIAECIKPMVESNPSFKIKLVINEVQAQFRYTTTYRKAWMANQKAIEKVYAYRKYELVPDVQILHRIFWSFPPCIRAFRHCKPLVQVDGTHLYGKYKGALLVVVAQDGNQNILPIGFAIVEGETADGWHFFLENLLKHVVTQDGVGIIFDRHESINAAIRRSNGQWEPPKASHMYCIRHIGANFLRRFKTPYLHKLVIRMGYSRTESEFNIHFERLRQRGEVHTDWLNEIPREKWVLVYDGGHRWDHMTTTLVEFINSVLKGARNLPITALVRATYFLLAKLFARKGCEAYAQKKAGHIFSEAVTTRLQSNEQASRNLFVAVFDRRNETFLVQDNIDWRCYVEDVYKINELCKVYKKEFGVIGNESMWRIYRGLKLIPNPNLKRIIRGRPKSTLFLNEMDRREMRRTQCCTLCRSESHSRRICPNAPRSSSQG</sequence>